<dbReference type="GO" id="GO:0002281">
    <property type="term" value="P:macrophage activation involved in immune response"/>
    <property type="evidence" value="ECO:0007669"/>
    <property type="project" value="UniProtKB-ARBA"/>
</dbReference>
<comment type="function">
    <text evidence="4">Acts as a transcriptional coregulator, that can have both coactivator and corepressor functions. Inhibits the DCSTAMP-repressive activity of TAL1, hence enhancing the access of the transcription factor MITF to the DC-STAMP promoter in osteoclast. Plays a role in bone homeostasis; required as a positive regulator in TNFSF11//RANKL-mediated osteoclast fusion via a DCSTAMP-dependent pathway. May also be required in the regulation of osteoblast differentiation. Involved in the transcriptional corepression of NF-kappaB in macrophages. Plays a role as a regulator in the pro-inflammatory cascade.</text>
</comment>
<evidence type="ECO:0000256" key="7">
    <source>
        <dbReference type="SAM" id="MobiDB-lite"/>
    </source>
</evidence>
<dbReference type="AlphaFoldDB" id="A0A8C6EV69"/>
<dbReference type="PANTHER" id="PTHR12706:SF5">
    <property type="entry name" value="PROTEIN STRAWBERRY NOTCH HOMOLOG 2"/>
    <property type="match status" value="1"/>
</dbReference>
<evidence type="ECO:0000256" key="4">
    <source>
        <dbReference type="ARBA" id="ARBA00055221"/>
    </source>
</evidence>
<evidence type="ECO:0000256" key="6">
    <source>
        <dbReference type="ARBA" id="ARBA00073423"/>
    </source>
</evidence>
<dbReference type="GO" id="GO:0031490">
    <property type="term" value="F:chromatin DNA binding"/>
    <property type="evidence" value="ECO:0007669"/>
    <property type="project" value="TreeGrafter"/>
</dbReference>
<evidence type="ECO:0000313" key="9">
    <source>
        <dbReference type="Ensembl" id="ENSMMMP00000017411.1"/>
    </source>
</evidence>
<dbReference type="GO" id="GO:0030316">
    <property type="term" value="P:osteoclast differentiation"/>
    <property type="evidence" value="ECO:0007669"/>
    <property type="project" value="TreeGrafter"/>
</dbReference>
<dbReference type="Gene3D" id="3.40.50.300">
    <property type="entry name" value="P-loop containing nucleotide triphosphate hydrolases"/>
    <property type="match status" value="1"/>
</dbReference>
<dbReference type="Ensembl" id="ENSMMMT00000019826.1">
    <property type="protein sequence ID" value="ENSMMMP00000017411.1"/>
    <property type="gene ID" value="ENSMMMG00000015351.1"/>
</dbReference>
<evidence type="ECO:0000256" key="3">
    <source>
        <dbReference type="ARBA" id="ARBA00023163"/>
    </source>
</evidence>
<dbReference type="Pfam" id="PF13872">
    <property type="entry name" value="AAA_34"/>
    <property type="match status" value="1"/>
</dbReference>
<comment type="similarity">
    <text evidence="1">Belongs to the SBNO family.</text>
</comment>
<dbReference type="GO" id="GO:0071354">
    <property type="term" value="P:cellular response to interleukin-6"/>
    <property type="evidence" value="ECO:0007669"/>
    <property type="project" value="UniProtKB-ARBA"/>
</dbReference>
<reference evidence="9" key="2">
    <citation type="submission" date="2025-09" db="UniProtKB">
        <authorList>
            <consortium name="Ensembl"/>
        </authorList>
    </citation>
    <scope>IDENTIFICATION</scope>
</reference>
<dbReference type="GO" id="GO:0045944">
    <property type="term" value="P:positive regulation of transcription by RNA polymerase II"/>
    <property type="evidence" value="ECO:0007669"/>
    <property type="project" value="TreeGrafter"/>
</dbReference>
<dbReference type="GO" id="GO:0045892">
    <property type="term" value="P:negative regulation of DNA-templated transcription"/>
    <property type="evidence" value="ECO:0007669"/>
    <property type="project" value="TreeGrafter"/>
</dbReference>
<feature type="region of interest" description="Disordered" evidence="7">
    <location>
        <begin position="80"/>
        <end position="122"/>
    </location>
</feature>
<proteinExistence type="inferred from homology"/>
<evidence type="ECO:0000256" key="1">
    <source>
        <dbReference type="ARBA" id="ARBA00006992"/>
    </source>
</evidence>
<comment type="subunit">
    <text evidence="5">Interacts with TAL1; this interaction inhibits TAL1 occupancy of the DCSTAMP promoter, leading to the activation of the DCSTAMP promoter by the transcription factor MITF.</text>
</comment>
<dbReference type="GO" id="GO:0005634">
    <property type="term" value="C:nucleus"/>
    <property type="evidence" value="ECO:0007669"/>
    <property type="project" value="TreeGrafter"/>
</dbReference>
<dbReference type="PANTHER" id="PTHR12706">
    <property type="entry name" value="STRAWBERRY NOTCH-RELATED"/>
    <property type="match status" value="1"/>
</dbReference>
<reference evidence="9" key="1">
    <citation type="submission" date="2025-08" db="UniProtKB">
        <authorList>
            <consortium name="Ensembl"/>
        </authorList>
    </citation>
    <scope>IDENTIFICATION</scope>
</reference>
<dbReference type="InterPro" id="IPR027417">
    <property type="entry name" value="P-loop_NTPase"/>
</dbReference>
<gene>
    <name evidence="9" type="primary">SBNO2</name>
</gene>
<keyword evidence="2" id="KW-0805">Transcription regulation</keyword>
<feature type="region of interest" description="Disordered" evidence="7">
    <location>
        <begin position="534"/>
        <end position="556"/>
    </location>
</feature>
<name>A0A8C6EV69_MARMA</name>
<feature type="compositionally biased region" description="Acidic residues" evidence="7">
    <location>
        <begin position="102"/>
        <end position="116"/>
    </location>
</feature>
<feature type="domain" description="Strawberry notch AAA" evidence="8">
    <location>
        <begin position="158"/>
        <end position="449"/>
    </location>
</feature>
<dbReference type="GO" id="GO:0042393">
    <property type="term" value="F:histone binding"/>
    <property type="evidence" value="ECO:0007669"/>
    <property type="project" value="TreeGrafter"/>
</dbReference>
<dbReference type="InterPro" id="IPR026741">
    <property type="entry name" value="SNO"/>
</dbReference>
<evidence type="ECO:0000256" key="2">
    <source>
        <dbReference type="ARBA" id="ARBA00023015"/>
    </source>
</evidence>
<keyword evidence="3" id="KW-0804">Transcription</keyword>
<dbReference type="Proteomes" id="UP000694407">
    <property type="component" value="Unplaced"/>
</dbReference>
<evidence type="ECO:0000259" key="8">
    <source>
        <dbReference type="Pfam" id="PF13872"/>
    </source>
</evidence>
<protein>
    <recommendedName>
        <fullName evidence="6">Protein strawberry notch homolog 2</fullName>
    </recommendedName>
</protein>
<dbReference type="InterPro" id="IPR039187">
    <property type="entry name" value="SNO_AAA"/>
</dbReference>
<keyword evidence="10" id="KW-1185">Reference proteome</keyword>
<accession>A0A8C6EV69</accession>
<organism evidence="9 10">
    <name type="scientific">Marmota marmota marmota</name>
    <name type="common">Alpine marmot</name>
    <dbReference type="NCBI Taxonomy" id="9994"/>
    <lineage>
        <taxon>Eukaryota</taxon>
        <taxon>Metazoa</taxon>
        <taxon>Chordata</taxon>
        <taxon>Craniata</taxon>
        <taxon>Vertebrata</taxon>
        <taxon>Euteleostomi</taxon>
        <taxon>Mammalia</taxon>
        <taxon>Eutheria</taxon>
        <taxon>Euarchontoglires</taxon>
        <taxon>Glires</taxon>
        <taxon>Rodentia</taxon>
        <taxon>Sciuromorpha</taxon>
        <taxon>Sciuridae</taxon>
        <taxon>Xerinae</taxon>
        <taxon>Marmotini</taxon>
        <taxon>Marmota</taxon>
    </lineage>
</organism>
<dbReference type="GeneTree" id="ENSGT00940000159946"/>
<dbReference type="FunFam" id="3.40.50.300:FF:000342">
    <property type="entry name" value="Protein strawberry notch homolog 2"/>
    <property type="match status" value="1"/>
</dbReference>
<dbReference type="SUPFAM" id="SSF52540">
    <property type="entry name" value="P-loop containing nucleoside triphosphate hydrolases"/>
    <property type="match status" value="1"/>
</dbReference>
<evidence type="ECO:0000256" key="5">
    <source>
        <dbReference type="ARBA" id="ARBA00063805"/>
    </source>
</evidence>
<sequence>MSQLRFCLQFAALNQDASYLEDLSNASIFSSSIDSLSDIADTPDFLPADSLSQVPTIWDVNTSSSTHDKLFLHSGPFSGLEDPGTSLPSTPLLVSYQSQSQPEEEDEADEEEEEAEELGHAETYADYVPSKCEWLCWVGPLRPEPDCPLPLPAKLGKQHPDRVVETSTLSSVPPPDITYTLALPTADSGALSALQLEAITYACQQHEVLLPSGQRAGFLIGDGAGVGKGRTVAGIIVENYLRGRKKALWFSVSNDLKYDAERDLRDIEAPGIAVHALSKIKYGDNTTSEGVLFATYSALIGESQAGGQHRTRLRQILQWCGEAFEGVIVFDECHKAKNASSTKMGKAVLDLQNKLPLARVVYASATGASEPRNMIYMSRLGIWGEGTPFRTFEEFLHAIEKRGVGAMEIVAMDMKVSGMYIARQLSFSGVTFRIEEIPLPPAFEHVYNRAALLWAEALGVFQQAADWVGLESRKSLWGQFWSAHQRFFKYLCVAAKVRRLVELAREELARDKVSAGASAASGVFLSLIQKHFPSTRRKRDRGAAKRRRRPRGRGTKVPRLALEGAGVIHISDDSSTESDAGLDSDFHSSPESLVDDDVVIVDTTGLPTDDRGPVCSLQRDLHGPGVLERVERLKQDLLAKVRVLGQELPVNTLDELIDQLGGPERVAEVSRAVVSLALVDSGW</sequence>
<evidence type="ECO:0000313" key="10">
    <source>
        <dbReference type="Proteomes" id="UP000694407"/>
    </source>
</evidence>
<dbReference type="GO" id="GO:0050727">
    <property type="term" value="P:regulation of inflammatory response"/>
    <property type="evidence" value="ECO:0007669"/>
    <property type="project" value="TreeGrafter"/>
</dbReference>